<reference evidence="1" key="1">
    <citation type="submission" date="2022-04" db="EMBL/GenBank/DDBJ databases">
        <title>Halobacillus sp. isolated from saltern.</title>
        <authorList>
            <person name="Won M."/>
            <person name="Lee C.-M."/>
            <person name="Woen H.-Y."/>
            <person name="Kwon S.-W."/>
        </authorList>
    </citation>
    <scope>NUCLEOTIDE SEQUENCE</scope>
    <source>
        <strain evidence="1">SSHM10-5</strain>
    </source>
</reference>
<organism evidence="1 2">
    <name type="scientific">Halobacillus amylolyticus</name>
    <dbReference type="NCBI Taxonomy" id="2932259"/>
    <lineage>
        <taxon>Bacteria</taxon>
        <taxon>Bacillati</taxon>
        <taxon>Bacillota</taxon>
        <taxon>Bacilli</taxon>
        <taxon>Bacillales</taxon>
        <taxon>Bacillaceae</taxon>
        <taxon>Halobacillus</taxon>
    </lineage>
</organism>
<sequence length="53" mass="5743">MSQAHVRQQASLAVMDKTMQTSEAKGNQVVQMLQQSVQSVPHPTHGGQIDLKG</sequence>
<dbReference type="Proteomes" id="UP000830326">
    <property type="component" value="Chromosome"/>
</dbReference>
<evidence type="ECO:0000313" key="1">
    <source>
        <dbReference type="EMBL" id="UOR14037.1"/>
    </source>
</evidence>
<dbReference type="EMBL" id="CP095075">
    <property type="protein sequence ID" value="UOR14037.1"/>
    <property type="molecule type" value="Genomic_DNA"/>
</dbReference>
<dbReference type="Pfam" id="PF14070">
    <property type="entry name" value="YjfB_motility"/>
    <property type="match status" value="1"/>
</dbReference>
<dbReference type="InterPro" id="IPR025906">
    <property type="entry name" value="YjfB_motility"/>
</dbReference>
<name>A0ABY4HI17_9BACI</name>
<proteinExistence type="predicted"/>
<gene>
    <name evidence="1" type="ORF">MUO15_17035</name>
</gene>
<accession>A0ABY4HI17</accession>
<protein>
    <submittedName>
        <fullName evidence="1">YjfB family protein</fullName>
    </submittedName>
</protein>
<evidence type="ECO:0000313" key="2">
    <source>
        <dbReference type="Proteomes" id="UP000830326"/>
    </source>
</evidence>
<keyword evidence="2" id="KW-1185">Reference proteome</keyword>